<feature type="compositionally biased region" description="Polar residues" evidence="1">
    <location>
        <begin position="1"/>
        <end position="24"/>
    </location>
</feature>
<sequence length="115" mass="13200">MFETQSMHSETSSASGSQFTSGTESYGKRKKIEPNKNTSEAFWTNVNAMLQDKNKDDHEDNGGRGLHHWILFLKSKMKCIKDRRRLRIVQADILNLIQDMLDADNAAHNCENDEQ</sequence>
<comment type="caution">
    <text evidence="2">The sequence shown here is derived from an EMBL/GenBank/DDBJ whole genome shotgun (WGS) entry which is preliminary data.</text>
</comment>
<evidence type="ECO:0000256" key="1">
    <source>
        <dbReference type="SAM" id="MobiDB-lite"/>
    </source>
</evidence>
<dbReference type="EMBL" id="CAXIPU020000435">
    <property type="protein sequence ID" value="CAL1672028.1"/>
    <property type="molecule type" value="Genomic_DNA"/>
</dbReference>
<dbReference type="Proteomes" id="UP001497644">
    <property type="component" value="Unassembled WGS sequence"/>
</dbReference>
<dbReference type="AlphaFoldDB" id="A0AAV2MXB3"/>
<keyword evidence="3" id="KW-1185">Reference proteome</keyword>
<reference evidence="2" key="1">
    <citation type="submission" date="2024-04" db="EMBL/GenBank/DDBJ databases">
        <authorList>
            <consortium name="Molecular Ecology Group"/>
        </authorList>
    </citation>
    <scope>NUCLEOTIDE SEQUENCE</scope>
</reference>
<evidence type="ECO:0000313" key="3">
    <source>
        <dbReference type="Proteomes" id="UP001497644"/>
    </source>
</evidence>
<name>A0AAV2MXB3_9HYME</name>
<gene>
    <name evidence="2" type="ORF">LPLAT_LOCUS5436</name>
</gene>
<feature type="region of interest" description="Disordered" evidence="1">
    <location>
        <begin position="1"/>
        <end position="39"/>
    </location>
</feature>
<protein>
    <submittedName>
        <fullName evidence="2">Uncharacterized protein</fullName>
    </submittedName>
</protein>
<evidence type="ECO:0000313" key="2">
    <source>
        <dbReference type="EMBL" id="CAL1672028.1"/>
    </source>
</evidence>
<accession>A0AAV2MXB3</accession>
<organism evidence="2 3">
    <name type="scientific">Lasius platythorax</name>
    <dbReference type="NCBI Taxonomy" id="488582"/>
    <lineage>
        <taxon>Eukaryota</taxon>
        <taxon>Metazoa</taxon>
        <taxon>Ecdysozoa</taxon>
        <taxon>Arthropoda</taxon>
        <taxon>Hexapoda</taxon>
        <taxon>Insecta</taxon>
        <taxon>Pterygota</taxon>
        <taxon>Neoptera</taxon>
        <taxon>Endopterygota</taxon>
        <taxon>Hymenoptera</taxon>
        <taxon>Apocrita</taxon>
        <taxon>Aculeata</taxon>
        <taxon>Formicoidea</taxon>
        <taxon>Formicidae</taxon>
        <taxon>Formicinae</taxon>
        <taxon>Lasius</taxon>
        <taxon>Lasius</taxon>
    </lineage>
</organism>
<proteinExistence type="predicted"/>